<name>A0AAW1QSC7_9CHLO</name>
<keyword evidence="6" id="KW-1185">Reference proteome</keyword>
<dbReference type="InterPro" id="IPR029044">
    <property type="entry name" value="Nucleotide-diphossugar_trans"/>
</dbReference>
<sequence>MLPSIFLNQDGDPFLAALYRSVVGGLDMAAGSGEVRIVNHTGGVEAPSAVTRVQPRYQPIHIPASLFQNLLQEWRQTLHRSLKAHEKAIVVDVLIPTYRMDSAALDILLSCQCSDPAANIRYCIQVDRPYNEVPDSFLRWKAAKQAAMLHRLLVRINGANLGASATRNRLLDASTAEYVVFWDDDVQPAPGCLDAYVAAIRRQPTAAGFAGPTYLPHAAGGLVAALHLSDVSFFWEAPADPAFPNVPWAVTANICFRMMEHRFSPQFPKSGGGEDVDLCARLHPGRLCSVPTAAAHHPLWSGALAAASRSVGVGKGFFVP</sequence>
<dbReference type="GO" id="GO:0016757">
    <property type="term" value="F:glycosyltransferase activity"/>
    <property type="evidence" value="ECO:0007669"/>
    <property type="project" value="UniProtKB-KW"/>
</dbReference>
<evidence type="ECO:0000256" key="1">
    <source>
        <dbReference type="ARBA" id="ARBA00006739"/>
    </source>
</evidence>
<dbReference type="SUPFAM" id="SSF53448">
    <property type="entry name" value="Nucleotide-diphospho-sugar transferases"/>
    <property type="match status" value="1"/>
</dbReference>
<dbReference type="Gene3D" id="3.90.550.10">
    <property type="entry name" value="Spore Coat Polysaccharide Biosynthesis Protein SpsA, Chain A"/>
    <property type="match status" value="1"/>
</dbReference>
<dbReference type="EMBL" id="JALJOR010000002">
    <property type="protein sequence ID" value="KAK9823982.1"/>
    <property type="molecule type" value="Genomic_DNA"/>
</dbReference>
<keyword evidence="3" id="KW-0808">Transferase</keyword>
<reference evidence="5 6" key="1">
    <citation type="journal article" date="2024" name="Nat. Commun.">
        <title>Phylogenomics reveals the evolutionary origins of lichenization in chlorophyte algae.</title>
        <authorList>
            <person name="Puginier C."/>
            <person name="Libourel C."/>
            <person name="Otte J."/>
            <person name="Skaloud P."/>
            <person name="Haon M."/>
            <person name="Grisel S."/>
            <person name="Petersen M."/>
            <person name="Berrin J.G."/>
            <person name="Delaux P.M."/>
            <person name="Dal Grande F."/>
            <person name="Keller J."/>
        </authorList>
    </citation>
    <scope>NUCLEOTIDE SEQUENCE [LARGE SCALE GENOMIC DNA]</scope>
    <source>
        <strain evidence="5 6">SAG 2043</strain>
    </source>
</reference>
<evidence type="ECO:0000256" key="2">
    <source>
        <dbReference type="ARBA" id="ARBA00022676"/>
    </source>
</evidence>
<dbReference type="Proteomes" id="UP001489004">
    <property type="component" value="Unassembled WGS sequence"/>
</dbReference>
<evidence type="ECO:0000256" key="3">
    <source>
        <dbReference type="ARBA" id="ARBA00022679"/>
    </source>
</evidence>
<dbReference type="Pfam" id="PF00535">
    <property type="entry name" value="Glycos_transf_2"/>
    <property type="match status" value="1"/>
</dbReference>
<evidence type="ECO:0000313" key="5">
    <source>
        <dbReference type="EMBL" id="KAK9823982.1"/>
    </source>
</evidence>
<gene>
    <name evidence="5" type="ORF">WJX72_006782</name>
</gene>
<evidence type="ECO:0000313" key="6">
    <source>
        <dbReference type="Proteomes" id="UP001489004"/>
    </source>
</evidence>
<keyword evidence="2" id="KW-0328">Glycosyltransferase</keyword>
<organism evidence="5 6">
    <name type="scientific">[Myrmecia] bisecta</name>
    <dbReference type="NCBI Taxonomy" id="41462"/>
    <lineage>
        <taxon>Eukaryota</taxon>
        <taxon>Viridiplantae</taxon>
        <taxon>Chlorophyta</taxon>
        <taxon>core chlorophytes</taxon>
        <taxon>Trebouxiophyceae</taxon>
        <taxon>Trebouxiales</taxon>
        <taxon>Trebouxiaceae</taxon>
        <taxon>Myrmecia</taxon>
    </lineage>
</organism>
<comment type="caution">
    <text evidence="5">The sequence shown here is derived from an EMBL/GenBank/DDBJ whole genome shotgun (WGS) entry which is preliminary data.</text>
</comment>
<dbReference type="CDD" id="cd00761">
    <property type="entry name" value="Glyco_tranf_GTA_type"/>
    <property type="match status" value="1"/>
</dbReference>
<dbReference type="AlphaFoldDB" id="A0AAW1QSC7"/>
<proteinExistence type="inferred from homology"/>
<accession>A0AAW1QSC7</accession>
<dbReference type="PANTHER" id="PTHR43179:SF12">
    <property type="entry name" value="GALACTOFURANOSYLTRANSFERASE GLFT2"/>
    <property type="match status" value="1"/>
</dbReference>
<dbReference type="PANTHER" id="PTHR43179">
    <property type="entry name" value="RHAMNOSYLTRANSFERASE WBBL"/>
    <property type="match status" value="1"/>
</dbReference>
<comment type="similarity">
    <text evidence="1">Belongs to the glycosyltransferase 2 family.</text>
</comment>
<dbReference type="InterPro" id="IPR001173">
    <property type="entry name" value="Glyco_trans_2-like"/>
</dbReference>
<evidence type="ECO:0000259" key="4">
    <source>
        <dbReference type="Pfam" id="PF00535"/>
    </source>
</evidence>
<protein>
    <recommendedName>
        <fullName evidence="4">Glycosyltransferase 2-like domain-containing protein</fullName>
    </recommendedName>
</protein>
<feature type="domain" description="Glycosyltransferase 2-like" evidence="4">
    <location>
        <begin position="145"/>
        <end position="205"/>
    </location>
</feature>